<gene>
    <name evidence="1" type="ORF">BDY19DRAFT_930025</name>
</gene>
<comment type="caution">
    <text evidence="1">The sequence shown here is derived from an EMBL/GenBank/DDBJ whole genome shotgun (WGS) entry which is preliminary data.</text>
</comment>
<keyword evidence="2" id="KW-1185">Reference proteome</keyword>
<proteinExistence type="predicted"/>
<sequence length="51" mass="5614">MTVTYQGRSITATVTDRCVECALHDIDLSITAFTDLAPNPPGRIQVSWVLH</sequence>
<evidence type="ECO:0000313" key="1">
    <source>
        <dbReference type="EMBL" id="KAI0092386.1"/>
    </source>
</evidence>
<organism evidence="1 2">
    <name type="scientific">Irpex rosettiformis</name>
    <dbReference type="NCBI Taxonomy" id="378272"/>
    <lineage>
        <taxon>Eukaryota</taxon>
        <taxon>Fungi</taxon>
        <taxon>Dikarya</taxon>
        <taxon>Basidiomycota</taxon>
        <taxon>Agaricomycotina</taxon>
        <taxon>Agaricomycetes</taxon>
        <taxon>Polyporales</taxon>
        <taxon>Irpicaceae</taxon>
        <taxon>Irpex</taxon>
    </lineage>
</organism>
<accession>A0ACB8UDS2</accession>
<dbReference type="EMBL" id="MU274904">
    <property type="protein sequence ID" value="KAI0092386.1"/>
    <property type="molecule type" value="Genomic_DNA"/>
</dbReference>
<name>A0ACB8UDS2_9APHY</name>
<evidence type="ECO:0000313" key="2">
    <source>
        <dbReference type="Proteomes" id="UP001055072"/>
    </source>
</evidence>
<protein>
    <submittedName>
        <fullName evidence="1">Uncharacterized protein</fullName>
    </submittedName>
</protein>
<dbReference type="Proteomes" id="UP001055072">
    <property type="component" value="Unassembled WGS sequence"/>
</dbReference>
<reference evidence="1" key="1">
    <citation type="journal article" date="2021" name="Environ. Microbiol.">
        <title>Gene family expansions and transcriptome signatures uncover fungal adaptations to wood decay.</title>
        <authorList>
            <person name="Hage H."/>
            <person name="Miyauchi S."/>
            <person name="Viragh M."/>
            <person name="Drula E."/>
            <person name="Min B."/>
            <person name="Chaduli D."/>
            <person name="Navarro D."/>
            <person name="Favel A."/>
            <person name="Norest M."/>
            <person name="Lesage-Meessen L."/>
            <person name="Balint B."/>
            <person name="Merenyi Z."/>
            <person name="de Eugenio L."/>
            <person name="Morin E."/>
            <person name="Martinez A.T."/>
            <person name="Baldrian P."/>
            <person name="Stursova M."/>
            <person name="Martinez M.J."/>
            <person name="Novotny C."/>
            <person name="Magnuson J.K."/>
            <person name="Spatafora J.W."/>
            <person name="Maurice S."/>
            <person name="Pangilinan J."/>
            <person name="Andreopoulos W."/>
            <person name="LaButti K."/>
            <person name="Hundley H."/>
            <person name="Na H."/>
            <person name="Kuo A."/>
            <person name="Barry K."/>
            <person name="Lipzen A."/>
            <person name="Henrissat B."/>
            <person name="Riley R."/>
            <person name="Ahrendt S."/>
            <person name="Nagy L.G."/>
            <person name="Grigoriev I.V."/>
            <person name="Martin F."/>
            <person name="Rosso M.N."/>
        </authorList>
    </citation>
    <scope>NUCLEOTIDE SEQUENCE</scope>
    <source>
        <strain evidence="1">CBS 384.51</strain>
    </source>
</reference>